<protein>
    <submittedName>
        <fullName evidence="2">Uncharacterized protein</fullName>
    </submittedName>
</protein>
<feature type="compositionally biased region" description="Low complexity" evidence="1">
    <location>
        <begin position="1"/>
        <end position="16"/>
    </location>
</feature>
<feature type="region of interest" description="Disordered" evidence="1">
    <location>
        <begin position="1"/>
        <end position="23"/>
    </location>
</feature>
<name>A0A809XZB5_9BRAD</name>
<dbReference type="AlphaFoldDB" id="A0A809XZB5"/>
<evidence type="ECO:0000313" key="2">
    <source>
        <dbReference type="EMBL" id="BCE31208.1"/>
    </source>
</evidence>
<proteinExistence type="predicted"/>
<organism evidence="2">
    <name type="scientific">Bradyrhizobium diazoefficiens</name>
    <dbReference type="NCBI Taxonomy" id="1355477"/>
    <lineage>
        <taxon>Bacteria</taxon>
        <taxon>Pseudomonadati</taxon>
        <taxon>Pseudomonadota</taxon>
        <taxon>Alphaproteobacteria</taxon>
        <taxon>Hyphomicrobiales</taxon>
        <taxon>Nitrobacteraceae</taxon>
        <taxon>Bradyrhizobium</taxon>
    </lineage>
</organism>
<gene>
    <name evidence="2" type="ORF">XF2B_49770</name>
</gene>
<evidence type="ECO:0000256" key="1">
    <source>
        <dbReference type="SAM" id="MobiDB-lite"/>
    </source>
</evidence>
<dbReference type="EMBL" id="AP023092">
    <property type="protein sequence ID" value="BCE31208.1"/>
    <property type="molecule type" value="Genomic_DNA"/>
</dbReference>
<reference evidence="2" key="1">
    <citation type="submission" date="2020-05" db="EMBL/GenBank/DDBJ databases">
        <title>Complete genome sequence of Bradyrhizobium diazoefficiens XF2 isolated from soybean nodule.</title>
        <authorList>
            <person name="Noda R."/>
            <person name="Kakizaki K."/>
            <person name="Minamisawa K."/>
        </authorList>
    </citation>
    <scope>NUCLEOTIDE SEQUENCE</scope>
    <source>
        <strain evidence="2">XF2</strain>
    </source>
</reference>
<sequence>MKNKAKAQPAPTAAAQRMREHRARKAIGATRIAIDLDGDDKDWLRSQGVLREWDEEDERALAQALKLALQQQRR</sequence>
<accession>A0A809XZB5</accession>